<evidence type="ECO:0000313" key="1">
    <source>
        <dbReference type="EMBL" id="KAL0910112.1"/>
    </source>
</evidence>
<comment type="caution">
    <text evidence="1">The sequence shown here is derived from an EMBL/GenBank/DDBJ whole genome shotgun (WGS) entry which is preliminary data.</text>
</comment>
<sequence length="247" mass="27714">MALVVMVMPTSFVSTVSFIVYLHEHRAIVEFEFLPKHVKHYVFSIFDPHYTYILYKSLTQNPIFDVCGAPENQLMHAFFKRGGEGIRCGAFGEADAPSIVVIASPKQWLPSSKYKALIKIWSFEAFETFNKENSFNKNIQPSANPIFCQQVDRIDRVQSTNQATPNPDDGRVERRGTCPLTGGFAVKWHRRINGYDSGPSELGVLIERGIPSMQYMHTIYTLLGPSFDFKGGGGGGADCAPLYPFFL</sequence>
<protein>
    <submittedName>
        <fullName evidence="1">Uncharacterized protein</fullName>
    </submittedName>
</protein>
<gene>
    <name evidence="1" type="ORF">M5K25_021052</name>
</gene>
<name>A0ABD0UBH1_DENTH</name>
<proteinExistence type="predicted"/>
<reference evidence="1 2" key="1">
    <citation type="journal article" date="2024" name="Plant Biotechnol. J.">
        <title>Dendrobium thyrsiflorum genome and its molecular insights into genes involved in important horticultural traits.</title>
        <authorList>
            <person name="Chen B."/>
            <person name="Wang J.Y."/>
            <person name="Zheng P.J."/>
            <person name="Li K.L."/>
            <person name="Liang Y.M."/>
            <person name="Chen X.F."/>
            <person name="Zhang C."/>
            <person name="Zhao X."/>
            <person name="He X."/>
            <person name="Zhang G.Q."/>
            <person name="Liu Z.J."/>
            <person name="Xu Q."/>
        </authorList>
    </citation>
    <scope>NUCLEOTIDE SEQUENCE [LARGE SCALE GENOMIC DNA]</scope>
    <source>
        <strain evidence="1">GZMU011</strain>
    </source>
</reference>
<keyword evidence="2" id="KW-1185">Reference proteome</keyword>
<evidence type="ECO:0000313" key="2">
    <source>
        <dbReference type="Proteomes" id="UP001552299"/>
    </source>
</evidence>
<accession>A0ABD0UBH1</accession>
<dbReference type="EMBL" id="JANQDX010000016">
    <property type="protein sequence ID" value="KAL0910112.1"/>
    <property type="molecule type" value="Genomic_DNA"/>
</dbReference>
<organism evidence="1 2">
    <name type="scientific">Dendrobium thyrsiflorum</name>
    <name type="common">Pinecone-like raceme dendrobium</name>
    <name type="synonym">Orchid</name>
    <dbReference type="NCBI Taxonomy" id="117978"/>
    <lineage>
        <taxon>Eukaryota</taxon>
        <taxon>Viridiplantae</taxon>
        <taxon>Streptophyta</taxon>
        <taxon>Embryophyta</taxon>
        <taxon>Tracheophyta</taxon>
        <taxon>Spermatophyta</taxon>
        <taxon>Magnoliopsida</taxon>
        <taxon>Liliopsida</taxon>
        <taxon>Asparagales</taxon>
        <taxon>Orchidaceae</taxon>
        <taxon>Epidendroideae</taxon>
        <taxon>Malaxideae</taxon>
        <taxon>Dendrobiinae</taxon>
        <taxon>Dendrobium</taxon>
    </lineage>
</organism>
<dbReference type="AlphaFoldDB" id="A0ABD0UBH1"/>
<dbReference type="Proteomes" id="UP001552299">
    <property type="component" value="Unassembled WGS sequence"/>
</dbReference>